<dbReference type="InterPro" id="IPR011335">
    <property type="entry name" value="Restrct_endonuc-II-like"/>
</dbReference>
<dbReference type="SUPFAM" id="SSF52980">
    <property type="entry name" value="Restriction endonuclease-like"/>
    <property type="match status" value="1"/>
</dbReference>
<organism evidence="2">
    <name type="scientific">viral metagenome</name>
    <dbReference type="NCBI Taxonomy" id="1070528"/>
    <lineage>
        <taxon>unclassified sequences</taxon>
        <taxon>metagenomes</taxon>
        <taxon>organismal metagenomes</taxon>
    </lineage>
</organism>
<evidence type="ECO:0000259" key="1">
    <source>
        <dbReference type="Pfam" id="PF09588"/>
    </source>
</evidence>
<reference evidence="2" key="1">
    <citation type="journal article" date="2020" name="Nature">
        <title>Giant virus diversity and host interactions through global metagenomics.</title>
        <authorList>
            <person name="Schulz F."/>
            <person name="Roux S."/>
            <person name="Paez-Espino D."/>
            <person name="Jungbluth S."/>
            <person name="Walsh D.A."/>
            <person name="Denef V.J."/>
            <person name="McMahon K.D."/>
            <person name="Konstantinidis K.T."/>
            <person name="Eloe-Fadrosh E.A."/>
            <person name="Kyrpides N.C."/>
            <person name="Woyke T."/>
        </authorList>
    </citation>
    <scope>NUCLEOTIDE SEQUENCE</scope>
    <source>
        <strain evidence="2">GVMAG-M-3300009180-1</strain>
    </source>
</reference>
<name>A0A6C0F444_9ZZZZ</name>
<dbReference type="EMBL" id="MN739018">
    <property type="protein sequence ID" value="QHT35329.1"/>
    <property type="molecule type" value="Genomic_DNA"/>
</dbReference>
<dbReference type="Pfam" id="PF09588">
    <property type="entry name" value="YqaJ"/>
    <property type="match status" value="1"/>
</dbReference>
<dbReference type="PANTHER" id="PTHR46609">
    <property type="entry name" value="EXONUCLEASE, PHAGE-TYPE/RECB, C-TERMINAL DOMAIN-CONTAINING PROTEIN"/>
    <property type="match status" value="1"/>
</dbReference>
<sequence length="442" mass="52277">MEETNEVEVEEYKEVEQVDVPLSEDEYIEFETTVLEMIYDELGENCLSYSDPDFRANLVEDICDFFHDEWYDADLLKDNEHMYNHISQIVDSFFSIYEDEFPERSITDSYVFVKPNIAQIEAQIEYLRNLPQPKQKSVEWYQDRHELMTASNIWKALSTDSQRNSLIYEKCKPLNPFAAEKGNWHAGGSLQWGVLYEQVTLMIYEKKYNTKVADFGCIKHHTHKCIGASPDGINVDQDSDRYGRMVEVKNIVNRDITGTPKEDYWIQMQVQMETCELDECDFIETRFKEYETEADYFNDIHQEWKGIILCFIERDVPNSKPTYKYMPLDLPAHEMKNWITATKYELKETLVLYTTTYWYLDELSCVLVKRNKRWFNAALPKILNTWDTIIRERETGYEHRAAKKRNPSTSTNILCSINTDNEYTITNLKIIPSLCLVKLDHE</sequence>
<dbReference type="AlphaFoldDB" id="A0A6C0F444"/>
<dbReference type="InterPro" id="IPR019080">
    <property type="entry name" value="YqaJ_viral_recombinase"/>
</dbReference>
<dbReference type="InterPro" id="IPR051703">
    <property type="entry name" value="NF-kappa-B_Signaling_Reg"/>
</dbReference>
<dbReference type="Gene3D" id="3.90.320.10">
    <property type="match status" value="1"/>
</dbReference>
<dbReference type="PANTHER" id="PTHR46609:SF6">
    <property type="entry name" value="EXONUCLEASE, PHAGE-TYPE_RECB, C-TERMINAL DOMAIN-CONTAINING PROTEIN-RELATED"/>
    <property type="match status" value="1"/>
</dbReference>
<proteinExistence type="predicted"/>
<dbReference type="InterPro" id="IPR011604">
    <property type="entry name" value="PDDEXK-like_dom_sf"/>
</dbReference>
<protein>
    <recommendedName>
        <fullName evidence="1">YqaJ viral recombinase domain-containing protein</fullName>
    </recommendedName>
</protein>
<feature type="domain" description="YqaJ viral recombinase" evidence="1">
    <location>
        <begin position="139"/>
        <end position="274"/>
    </location>
</feature>
<accession>A0A6C0F444</accession>
<evidence type="ECO:0000313" key="2">
    <source>
        <dbReference type="EMBL" id="QHT35329.1"/>
    </source>
</evidence>